<keyword evidence="2" id="KW-1185">Reference proteome</keyword>
<proteinExistence type="predicted"/>
<dbReference type="Proteomes" id="UP001374584">
    <property type="component" value="Unassembled WGS sequence"/>
</dbReference>
<gene>
    <name evidence="1" type="ORF">VNO80_27278</name>
</gene>
<dbReference type="AlphaFoldDB" id="A0AAN9QHW8"/>
<protein>
    <submittedName>
        <fullName evidence="1">Uncharacterized protein</fullName>
    </submittedName>
</protein>
<comment type="caution">
    <text evidence="1">The sequence shown here is derived from an EMBL/GenBank/DDBJ whole genome shotgun (WGS) entry which is preliminary data.</text>
</comment>
<evidence type="ECO:0000313" key="1">
    <source>
        <dbReference type="EMBL" id="KAK7335436.1"/>
    </source>
</evidence>
<evidence type="ECO:0000313" key="2">
    <source>
        <dbReference type="Proteomes" id="UP001374584"/>
    </source>
</evidence>
<accession>A0AAN9QHW8</accession>
<dbReference type="EMBL" id="JAYMYR010000010">
    <property type="protein sequence ID" value="KAK7335436.1"/>
    <property type="molecule type" value="Genomic_DNA"/>
</dbReference>
<name>A0AAN9QHW8_PHACN</name>
<sequence length="134" mass="15093">MGCEDAVQAYLSSARSTSLLFFDVHGTMLFYDVNPAVVTLVVSTQGFFTVVLSSNEEGLVAGVHEAFEEFCGVVVSRLLQHVHWVRWIVLCRDLQSTRTTNERENAYPLCCALDWRKEDEGRNKHMMTGFGLLS</sequence>
<reference evidence="1 2" key="1">
    <citation type="submission" date="2024-01" db="EMBL/GenBank/DDBJ databases">
        <title>The genomes of 5 underutilized Papilionoideae crops provide insights into root nodulation and disease resistanc.</title>
        <authorList>
            <person name="Jiang F."/>
        </authorList>
    </citation>
    <scope>NUCLEOTIDE SEQUENCE [LARGE SCALE GENOMIC DNA]</scope>
    <source>
        <strain evidence="1">JINMINGXINNONG_FW02</strain>
        <tissue evidence="1">Leaves</tissue>
    </source>
</reference>
<organism evidence="1 2">
    <name type="scientific">Phaseolus coccineus</name>
    <name type="common">Scarlet runner bean</name>
    <name type="synonym">Phaseolus multiflorus</name>
    <dbReference type="NCBI Taxonomy" id="3886"/>
    <lineage>
        <taxon>Eukaryota</taxon>
        <taxon>Viridiplantae</taxon>
        <taxon>Streptophyta</taxon>
        <taxon>Embryophyta</taxon>
        <taxon>Tracheophyta</taxon>
        <taxon>Spermatophyta</taxon>
        <taxon>Magnoliopsida</taxon>
        <taxon>eudicotyledons</taxon>
        <taxon>Gunneridae</taxon>
        <taxon>Pentapetalae</taxon>
        <taxon>rosids</taxon>
        <taxon>fabids</taxon>
        <taxon>Fabales</taxon>
        <taxon>Fabaceae</taxon>
        <taxon>Papilionoideae</taxon>
        <taxon>50 kb inversion clade</taxon>
        <taxon>NPAAA clade</taxon>
        <taxon>indigoferoid/millettioid clade</taxon>
        <taxon>Phaseoleae</taxon>
        <taxon>Phaseolus</taxon>
    </lineage>
</organism>